<gene>
    <name evidence="1" type="ORF">C1C97_008415</name>
</gene>
<organism evidence="1 2">
    <name type="scientific">Kocuria tytonis</name>
    <dbReference type="NCBI Taxonomy" id="2054280"/>
    <lineage>
        <taxon>Bacteria</taxon>
        <taxon>Bacillati</taxon>
        <taxon>Actinomycetota</taxon>
        <taxon>Actinomycetes</taxon>
        <taxon>Micrococcales</taxon>
        <taxon>Micrococcaceae</taxon>
        <taxon>Kocuria</taxon>
    </lineage>
</organism>
<reference evidence="1 2" key="1">
    <citation type="submission" date="2018-10" db="EMBL/GenBank/DDBJ databases">
        <title>Kocuria tytouropygialis sp. nov., isolated from the uropygial gland of an American barn owl (Tyto furcata).</title>
        <authorList>
            <person name="Braun M.S."/>
            <person name="Wang E."/>
            <person name="Zimmermann S."/>
            <person name="Wagner H."/>
            <person name="Wink M."/>
        </authorList>
    </citation>
    <scope>NUCLEOTIDE SEQUENCE [LARGE SCALE GENOMIC DNA]</scope>
    <source>
        <strain evidence="1 2">442</strain>
    </source>
</reference>
<accession>A0A495A620</accession>
<comment type="caution">
    <text evidence="1">The sequence shown here is derived from an EMBL/GenBank/DDBJ whole genome shotgun (WGS) entry which is preliminary data.</text>
</comment>
<dbReference type="EMBL" id="PNJG02000002">
    <property type="protein sequence ID" value="RKQ35251.1"/>
    <property type="molecule type" value="Genomic_DNA"/>
</dbReference>
<dbReference type="Proteomes" id="UP000249516">
    <property type="component" value="Unassembled WGS sequence"/>
</dbReference>
<protein>
    <submittedName>
        <fullName evidence="1">Uncharacterized protein</fullName>
    </submittedName>
</protein>
<dbReference type="AlphaFoldDB" id="A0A495A620"/>
<proteinExistence type="predicted"/>
<evidence type="ECO:0000313" key="2">
    <source>
        <dbReference type="Proteomes" id="UP000249516"/>
    </source>
</evidence>
<name>A0A495A620_9MICC</name>
<keyword evidence="2" id="KW-1185">Reference proteome</keyword>
<sequence length="87" mass="9345">MLPLAMFEAAFAKNGTALRAPMVVRWRASTTASATSRACARPVPATASTPVRRLARTTVWPRTSSTFATFAPTFRLAPSNEIFMGLG</sequence>
<evidence type="ECO:0000313" key="1">
    <source>
        <dbReference type="EMBL" id="RKQ35251.1"/>
    </source>
</evidence>